<dbReference type="STRING" id="1520.LF65_03254"/>
<name>A0A0B5QP93_CLOBE</name>
<dbReference type="KEGG" id="cbei:LF65_03254"/>
<reference evidence="2" key="1">
    <citation type="submission" date="2014-12" db="EMBL/GenBank/DDBJ databases">
        <title>Genome sequence of Clostridium beijerinckii strain 59B.</title>
        <authorList>
            <person name="Little G.T."/>
            <person name="Minton N.P."/>
        </authorList>
    </citation>
    <scope>NUCLEOTIDE SEQUENCE [LARGE SCALE GENOMIC DNA]</scope>
    <source>
        <strain evidence="2">59B</strain>
    </source>
</reference>
<dbReference type="AlphaFoldDB" id="A0A0B5QP93"/>
<evidence type="ECO:0000313" key="1">
    <source>
        <dbReference type="EMBL" id="AJG99817.1"/>
    </source>
</evidence>
<sequence length="472" mass="53147">MSEEYIYTYGDFIISPYKFEKIKILKITRELNEHAKLYINGVISDENLDKYVEEADDETTIKISVKDDEGSIIDLFQGVISNIGIDASNDVRTLEIEALSKTVLMDIEKKSRTFQNENDTYEDIFKKINSEYDNAQVYDAVTNGANIDKLIVQYKETDWELIKRLASHFNAGVVAECQLTDIKYSLGASGDEKTHDIDEFNYSIKKGLHEYKVKAANDNYNLDDMNLISYEIITNKIMNLYSNVNFKGRNIYVYKCEIEMIDGVLSNKYVLRDEKGMKVRKIYNNKIVGMSLDGTILATQNDEVKINLDIDGNQDGNSAKWFEYSTVYSSEDGTGWYCMPEAGDAIRLYFPDNEEKNAYAISSVNLKSSNSEKRSNPDEKNIGTKYGKQIVMKPGAVEIVGGGNLLMRLTDDGGIEVNSDKKIILSAEDDIEINGKSKITIKGDEGINLTQAGANINIQDDLTMAGAKVKVQ</sequence>
<evidence type="ECO:0000313" key="2">
    <source>
        <dbReference type="Proteomes" id="UP000031866"/>
    </source>
</evidence>
<accession>A0A0B5QP93</accession>
<organism evidence="1 2">
    <name type="scientific">Clostridium beijerinckii</name>
    <name type="common">Clostridium MP</name>
    <dbReference type="NCBI Taxonomy" id="1520"/>
    <lineage>
        <taxon>Bacteria</taxon>
        <taxon>Bacillati</taxon>
        <taxon>Bacillota</taxon>
        <taxon>Clostridia</taxon>
        <taxon>Eubacteriales</taxon>
        <taxon>Clostridiaceae</taxon>
        <taxon>Clostridium</taxon>
    </lineage>
</organism>
<dbReference type="Proteomes" id="UP000031866">
    <property type="component" value="Chromosome"/>
</dbReference>
<dbReference type="OrthoDB" id="95423at2"/>
<gene>
    <name evidence="1" type="ORF">LF65_03254</name>
</gene>
<dbReference type="EMBL" id="CP010086">
    <property type="protein sequence ID" value="AJG99817.1"/>
    <property type="molecule type" value="Genomic_DNA"/>
</dbReference>
<dbReference type="Gene3D" id="3.55.50.10">
    <property type="entry name" value="Baseplate protein-like domains"/>
    <property type="match status" value="1"/>
</dbReference>
<dbReference type="Gene3D" id="2.30.110.50">
    <property type="match status" value="1"/>
</dbReference>
<dbReference type="SUPFAM" id="SSF69279">
    <property type="entry name" value="Phage tail proteins"/>
    <property type="match status" value="1"/>
</dbReference>
<protein>
    <submittedName>
        <fullName evidence="1">Phage tail protein</fullName>
    </submittedName>
</protein>
<dbReference type="RefSeq" id="WP_041897280.1">
    <property type="nucleotide sequence ID" value="NZ_CP010086.2"/>
</dbReference>
<proteinExistence type="predicted"/>